<dbReference type="AlphaFoldDB" id="N1X029"/>
<reference evidence="2 3" key="1">
    <citation type="journal article" date="2014" name="Genome Biol. Evol.">
        <title>Extensive gene acquisition in the extremely psychrophilic bacterial species Psychroflexus torquis and the link to sea-ice ecosystem specialism.</title>
        <authorList>
            <person name="Feng S."/>
            <person name="Powell S.M."/>
            <person name="Wilson R."/>
            <person name="Bowman J.P."/>
        </authorList>
    </citation>
    <scope>NUCLEOTIDE SEQUENCE [LARGE SCALE GENOMIC DNA]</scope>
    <source>
        <strain evidence="2 3">ACAM 44</strain>
    </source>
</reference>
<feature type="transmembrane region" description="Helical" evidence="1">
    <location>
        <begin position="29"/>
        <end position="48"/>
    </location>
</feature>
<proteinExistence type="predicted"/>
<sequence>MLYNQTIKFEDEHFEISNDKYFNLNRRTAFLAIDLIGIGFGAFLINKWSSLNEFEVFLCVFILILGVTGLVKEIFFKSYRRTIPFSKIKNIKKQYSIFNRQKIRIWLTNGKFQDLYTNVYNGDVVLSLKEKL</sequence>
<gene>
    <name evidence="2" type="ORF">pgond44_01240</name>
</gene>
<evidence type="ECO:0000313" key="3">
    <source>
        <dbReference type="Proteomes" id="UP000012317"/>
    </source>
</evidence>
<organism evidence="2 3">
    <name type="scientific">Psychroflexus gondwanensis ACAM 44</name>
    <dbReference type="NCBI Taxonomy" id="1189619"/>
    <lineage>
        <taxon>Bacteria</taxon>
        <taxon>Pseudomonadati</taxon>
        <taxon>Bacteroidota</taxon>
        <taxon>Flavobacteriia</taxon>
        <taxon>Flavobacteriales</taxon>
        <taxon>Flavobacteriaceae</taxon>
        <taxon>Psychroflexus</taxon>
    </lineage>
</organism>
<evidence type="ECO:0000313" key="2">
    <source>
        <dbReference type="EMBL" id="EMY82704.1"/>
    </source>
</evidence>
<name>N1X029_9FLAO</name>
<protein>
    <submittedName>
        <fullName evidence="2">Uncharacterized protein</fullName>
    </submittedName>
</protein>
<keyword evidence="1" id="KW-0812">Transmembrane</keyword>
<keyword evidence="1" id="KW-0472">Membrane</keyword>
<feature type="transmembrane region" description="Helical" evidence="1">
    <location>
        <begin position="54"/>
        <end position="71"/>
    </location>
</feature>
<keyword evidence="3" id="KW-1185">Reference proteome</keyword>
<evidence type="ECO:0000256" key="1">
    <source>
        <dbReference type="SAM" id="Phobius"/>
    </source>
</evidence>
<dbReference type="EMBL" id="APLF01000001">
    <property type="protein sequence ID" value="EMY82704.1"/>
    <property type="molecule type" value="Genomic_DNA"/>
</dbReference>
<dbReference type="Proteomes" id="UP000012317">
    <property type="component" value="Unassembled WGS sequence"/>
</dbReference>
<comment type="caution">
    <text evidence="2">The sequence shown here is derived from an EMBL/GenBank/DDBJ whole genome shotgun (WGS) entry which is preliminary data.</text>
</comment>
<keyword evidence="1" id="KW-1133">Transmembrane helix</keyword>
<dbReference type="RefSeq" id="WP_003435068.1">
    <property type="nucleotide sequence ID" value="NZ_APLF01000001.1"/>
</dbReference>
<accession>N1X029</accession>